<evidence type="ECO:0000256" key="4">
    <source>
        <dbReference type="SAM" id="MobiDB-lite"/>
    </source>
</evidence>
<evidence type="ECO:0000256" key="1">
    <source>
        <dbReference type="ARBA" id="ARBA00004123"/>
    </source>
</evidence>
<evidence type="ECO:0000256" key="2">
    <source>
        <dbReference type="ARBA" id="ARBA00020595"/>
    </source>
</evidence>
<accession>A0A6P7HCP1</accession>
<comment type="subcellular location">
    <subcellularLocation>
        <location evidence="1">Nucleus</location>
    </subcellularLocation>
</comment>
<evidence type="ECO:0000313" key="6">
    <source>
        <dbReference type="RefSeq" id="XP_028251783.1"/>
    </source>
</evidence>
<dbReference type="GO" id="GO:0005634">
    <property type="term" value="C:nucleus"/>
    <property type="evidence" value="ECO:0007669"/>
    <property type="project" value="UniProtKB-SubCell"/>
</dbReference>
<dbReference type="PANTHER" id="PTHR14455">
    <property type="entry name" value="ASKOPOS"/>
    <property type="match status" value="1"/>
</dbReference>
<dbReference type="InParanoid" id="A0A6P7HCP1"/>
<proteinExistence type="predicted"/>
<dbReference type="RefSeq" id="XP_028251783.1">
    <property type="nucleotide sequence ID" value="XM_028395982.1"/>
</dbReference>
<dbReference type="GeneID" id="114427766"/>
<dbReference type="PANTHER" id="PTHR14455:SF0">
    <property type="entry name" value="S100P-BINDING PROTEIN"/>
    <property type="match status" value="1"/>
</dbReference>
<organism evidence="5 6">
    <name type="scientific">Parambassis ranga</name>
    <name type="common">Indian glassy fish</name>
    <dbReference type="NCBI Taxonomy" id="210632"/>
    <lineage>
        <taxon>Eukaryota</taxon>
        <taxon>Metazoa</taxon>
        <taxon>Chordata</taxon>
        <taxon>Craniata</taxon>
        <taxon>Vertebrata</taxon>
        <taxon>Euteleostomi</taxon>
        <taxon>Actinopterygii</taxon>
        <taxon>Neopterygii</taxon>
        <taxon>Teleostei</taxon>
        <taxon>Neoteleostei</taxon>
        <taxon>Acanthomorphata</taxon>
        <taxon>Ovalentaria</taxon>
        <taxon>Ambassidae</taxon>
        <taxon>Parambassis</taxon>
    </lineage>
</organism>
<reference evidence="5" key="1">
    <citation type="submission" date="2024-06" db="UniProtKB">
        <authorList>
            <consortium name="RefSeq"/>
        </authorList>
    </citation>
    <scope>NUCLEOTIDE SEQUENCE [LARGE SCALE GENOMIC DNA]</scope>
</reference>
<sequence>MPREKKFTKQFGYTLRVDSPLSRRGTGYRHRVNAWAVSSLTGRQHKLVVPAVSPDKKFILLVGDSHLRAIADGVVMMPNTQDNKYVFGVMATPGASAADLRTEVVNADLPQSPDAVCLLAPSNNLTASRTIDEASADFSRLLHSVCCRWEEVCVVDFPPRLNVPVELQDQLRQEYHRVAASMGIQYSHVADLFSMNNLRLWSRDGVHLSDDYGMVVLANSMYAAVDKQLETPVTEPAAMPPRRPPNHRPHVPYSKQLPSSCSDTDMRTHISSRMDTCDQQTRRSHSYINFKIKLDTCQNKRDFIDYRQDDGYETPSKQPFCPTAVSPDLGCVMDYPSQPARSVAFNELELDRKKRLYVKSVIDHMNQRTGAIQGATAELHNLITHTDEDILTSSGEQWQHPTDLTRKNYRVRSGSTTPVMTLHDWQAKNGITYRRFAQVPKIFERSSYRP</sequence>
<dbReference type="InterPro" id="IPR026097">
    <property type="entry name" value="S100PBP"/>
</dbReference>
<keyword evidence="3" id="KW-0539">Nucleus</keyword>
<dbReference type="GO" id="GO:0048306">
    <property type="term" value="F:calcium-dependent protein binding"/>
    <property type="evidence" value="ECO:0007669"/>
    <property type="project" value="InterPro"/>
</dbReference>
<gene>
    <name evidence="6" type="primary">LOC114427766</name>
</gene>
<dbReference type="Pfam" id="PF15427">
    <property type="entry name" value="S100PBPR"/>
    <property type="match status" value="1"/>
</dbReference>
<evidence type="ECO:0000313" key="5">
    <source>
        <dbReference type="Proteomes" id="UP000515145"/>
    </source>
</evidence>
<dbReference type="Proteomes" id="UP000515145">
    <property type="component" value="Chromosome 22"/>
</dbReference>
<feature type="compositionally biased region" description="Polar residues" evidence="4">
    <location>
        <begin position="256"/>
        <end position="265"/>
    </location>
</feature>
<dbReference type="OrthoDB" id="8952497at2759"/>
<dbReference type="Gene3D" id="3.40.50.1110">
    <property type="entry name" value="SGNH hydrolase"/>
    <property type="match status" value="1"/>
</dbReference>
<dbReference type="AlphaFoldDB" id="A0A6P7HCP1"/>
<dbReference type="InterPro" id="IPR036514">
    <property type="entry name" value="SGNH_hydro_sf"/>
</dbReference>
<dbReference type="SUPFAM" id="SSF52266">
    <property type="entry name" value="SGNH hydrolase"/>
    <property type="match status" value="1"/>
</dbReference>
<reference evidence="6" key="2">
    <citation type="submission" date="2025-08" db="UniProtKB">
        <authorList>
            <consortium name="RefSeq"/>
        </authorList>
    </citation>
    <scope>IDENTIFICATION</scope>
</reference>
<evidence type="ECO:0000256" key="3">
    <source>
        <dbReference type="ARBA" id="ARBA00023242"/>
    </source>
</evidence>
<name>A0A6P7HCP1_9TELE</name>
<feature type="region of interest" description="Disordered" evidence="4">
    <location>
        <begin position="235"/>
        <end position="265"/>
    </location>
</feature>
<keyword evidence="5" id="KW-1185">Reference proteome</keyword>
<protein>
    <recommendedName>
        <fullName evidence="2">S100P-binding protein</fullName>
    </recommendedName>
</protein>